<dbReference type="EMBL" id="VYZN01000065">
    <property type="protein sequence ID" value="KAE9524830.1"/>
    <property type="molecule type" value="Genomic_DNA"/>
</dbReference>
<reference evidence="3 4" key="1">
    <citation type="submission" date="2019-08" db="EMBL/GenBank/DDBJ databases">
        <title>The genome of the soybean aphid Biotype 1, its phylome, world population structure and adaptation to the North American continent.</title>
        <authorList>
            <person name="Giordano R."/>
            <person name="Donthu R.K."/>
            <person name="Hernandez A.G."/>
            <person name="Wright C.L."/>
            <person name="Zimin A.V."/>
        </authorList>
    </citation>
    <scope>NUCLEOTIDE SEQUENCE [LARGE SCALE GENOMIC DNA]</scope>
    <source>
        <tissue evidence="3">Whole aphids</tissue>
    </source>
</reference>
<comment type="caution">
    <text evidence="3">The sequence shown here is derived from an EMBL/GenBank/DDBJ whole genome shotgun (WGS) entry which is preliminary data.</text>
</comment>
<keyword evidence="4" id="KW-1185">Reference proteome</keyword>
<dbReference type="GO" id="GO:0008010">
    <property type="term" value="F:structural constituent of chitin-based larval cuticle"/>
    <property type="evidence" value="ECO:0007669"/>
    <property type="project" value="TreeGrafter"/>
</dbReference>
<dbReference type="InterPro" id="IPR000618">
    <property type="entry name" value="Insect_cuticle"/>
</dbReference>
<evidence type="ECO:0000313" key="4">
    <source>
        <dbReference type="Proteomes" id="UP000475862"/>
    </source>
</evidence>
<evidence type="ECO:0000256" key="1">
    <source>
        <dbReference type="ARBA" id="ARBA00022460"/>
    </source>
</evidence>
<dbReference type="AlphaFoldDB" id="A0A6G0T2F6"/>
<gene>
    <name evidence="3" type="ORF">AGLY_014880</name>
</gene>
<evidence type="ECO:0000313" key="3">
    <source>
        <dbReference type="EMBL" id="KAE9524830.1"/>
    </source>
</evidence>
<keyword evidence="1 2" id="KW-0193">Cuticle</keyword>
<organism evidence="3 4">
    <name type="scientific">Aphis glycines</name>
    <name type="common">Soybean aphid</name>
    <dbReference type="NCBI Taxonomy" id="307491"/>
    <lineage>
        <taxon>Eukaryota</taxon>
        <taxon>Metazoa</taxon>
        <taxon>Ecdysozoa</taxon>
        <taxon>Arthropoda</taxon>
        <taxon>Hexapoda</taxon>
        <taxon>Insecta</taxon>
        <taxon>Pterygota</taxon>
        <taxon>Neoptera</taxon>
        <taxon>Paraneoptera</taxon>
        <taxon>Hemiptera</taxon>
        <taxon>Sternorrhyncha</taxon>
        <taxon>Aphidomorpha</taxon>
        <taxon>Aphidoidea</taxon>
        <taxon>Aphididae</taxon>
        <taxon>Aphidini</taxon>
        <taxon>Aphis</taxon>
        <taxon>Aphis</taxon>
    </lineage>
</organism>
<accession>A0A6G0T2F6</accession>
<dbReference type="PANTHER" id="PTHR10380:SF173">
    <property type="entry name" value="CUTICULAR PROTEIN 47EF, ISOFORM C-RELATED"/>
    <property type="match status" value="1"/>
</dbReference>
<proteinExistence type="predicted"/>
<dbReference type="Pfam" id="PF00379">
    <property type="entry name" value="Chitin_bind_4"/>
    <property type="match status" value="1"/>
</dbReference>
<evidence type="ECO:0000256" key="2">
    <source>
        <dbReference type="PROSITE-ProRule" id="PRU00497"/>
    </source>
</evidence>
<protein>
    <submittedName>
        <fullName evidence="3">Uncharacterized protein</fullName>
    </submittedName>
</protein>
<dbReference type="OrthoDB" id="6372059at2759"/>
<dbReference type="PROSITE" id="PS51155">
    <property type="entry name" value="CHIT_BIND_RR_2"/>
    <property type="match status" value="1"/>
</dbReference>
<dbReference type="InterPro" id="IPR050468">
    <property type="entry name" value="Cuticle_Struct_Prot"/>
</dbReference>
<dbReference type="PANTHER" id="PTHR10380">
    <property type="entry name" value="CUTICLE PROTEIN"/>
    <property type="match status" value="1"/>
</dbReference>
<sequence length="213" mass="23354">MYTCDTCTVYPAKSRRGGEFEYLTVYRQPTDNCVRSQVRPTTVHFTQDNQQHQQNPKITMFHSVAFVVLASACVVFGAPQGAYYAPTTANTTPIPIIAQTQELNLDGSYQYSYQTGNGISAGESGYLKNPGTEAEGQVAQGYYLYTGPDGVVYQVEYYSDAENGFVAKGAHLPTPPPLPEALVRANELAYKNAAADAGQYDERGFPINTAKRY</sequence>
<dbReference type="GO" id="GO:0062129">
    <property type="term" value="C:chitin-based extracellular matrix"/>
    <property type="evidence" value="ECO:0007669"/>
    <property type="project" value="TreeGrafter"/>
</dbReference>
<name>A0A6G0T2F6_APHGL</name>
<dbReference type="PRINTS" id="PR00947">
    <property type="entry name" value="CUTICLE"/>
</dbReference>
<dbReference type="Proteomes" id="UP000475862">
    <property type="component" value="Unassembled WGS sequence"/>
</dbReference>